<dbReference type="RefSeq" id="WP_020212021.1">
    <property type="nucleotide sequence ID" value="NZ_JRLX01000028.1"/>
</dbReference>
<proteinExistence type="predicted"/>
<dbReference type="EMBL" id="JRLX01000028">
    <property type="protein sequence ID" value="KGO85077.1"/>
    <property type="molecule type" value="Genomic_DNA"/>
</dbReference>
<dbReference type="PROSITE" id="PS50110">
    <property type="entry name" value="RESPONSE_REGULATORY"/>
    <property type="match status" value="1"/>
</dbReference>
<dbReference type="InterPro" id="IPR001789">
    <property type="entry name" value="Sig_transdc_resp-reg_receiver"/>
</dbReference>
<reference evidence="3 4" key="1">
    <citation type="submission" date="2013-09" db="EMBL/GenBank/DDBJ databases">
        <authorList>
            <person name="Zeng Z."/>
            <person name="Chen C."/>
        </authorList>
    </citation>
    <scope>NUCLEOTIDE SEQUENCE [LARGE SCALE GENOMIC DNA]</scope>
    <source>
        <strain evidence="3 4">WB 3.3-2</strain>
    </source>
</reference>
<dbReference type="eggNOG" id="COG2197">
    <property type="taxonomic scope" value="Bacteria"/>
</dbReference>
<gene>
    <name evidence="3" type="ORF">Q765_18215</name>
</gene>
<keyword evidence="1" id="KW-0597">Phosphoprotein</keyword>
<dbReference type="PANTHER" id="PTHR44520">
    <property type="entry name" value="RESPONSE REGULATOR RCP1-RELATED"/>
    <property type="match status" value="1"/>
</dbReference>
<keyword evidence="4" id="KW-1185">Reference proteome</keyword>
<accession>A0A0A2LXG7</accession>
<dbReference type="InterPro" id="IPR052893">
    <property type="entry name" value="TCS_response_regulator"/>
</dbReference>
<dbReference type="SMART" id="SM00448">
    <property type="entry name" value="REC"/>
    <property type="match status" value="1"/>
</dbReference>
<dbReference type="STRING" id="1121895.GCA_000378485_00895"/>
<feature type="domain" description="Response regulatory" evidence="2">
    <location>
        <begin position="7"/>
        <end position="128"/>
    </location>
</feature>
<sequence length="148" mass="16828">MNGYDKSVFLADDDLDDCLLFEEALMELSSTVKLTTANDGIELMHILDKKVPPVPNVIFLDLNMPKKNGFECLTEIRAARKFKHIPVVILSTSSESDYINKVYDQGADYYLCKPNNFAKLKKAISMVLDINWKNHTAQPSREQFLIVV</sequence>
<dbReference type="InterPro" id="IPR011006">
    <property type="entry name" value="CheY-like_superfamily"/>
</dbReference>
<evidence type="ECO:0000313" key="3">
    <source>
        <dbReference type="EMBL" id="KGO85077.1"/>
    </source>
</evidence>
<protein>
    <submittedName>
        <fullName evidence="3">Transcriptional regulator</fullName>
    </submittedName>
</protein>
<dbReference type="OrthoDB" id="7631574at2"/>
<dbReference type="SUPFAM" id="SSF52172">
    <property type="entry name" value="CheY-like"/>
    <property type="match status" value="1"/>
</dbReference>
<dbReference type="PANTHER" id="PTHR44520:SF2">
    <property type="entry name" value="RESPONSE REGULATOR RCP1"/>
    <property type="match status" value="1"/>
</dbReference>
<evidence type="ECO:0000259" key="2">
    <source>
        <dbReference type="PROSITE" id="PS50110"/>
    </source>
</evidence>
<dbReference type="GO" id="GO:0000160">
    <property type="term" value="P:phosphorelay signal transduction system"/>
    <property type="evidence" value="ECO:0007669"/>
    <property type="project" value="InterPro"/>
</dbReference>
<organism evidence="3 4">
    <name type="scientific">Flavobacterium rivuli WB 3.3-2 = DSM 21788</name>
    <dbReference type="NCBI Taxonomy" id="1121895"/>
    <lineage>
        <taxon>Bacteria</taxon>
        <taxon>Pseudomonadati</taxon>
        <taxon>Bacteroidota</taxon>
        <taxon>Flavobacteriia</taxon>
        <taxon>Flavobacteriales</taxon>
        <taxon>Flavobacteriaceae</taxon>
        <taxon>Flavobacterium</taxon>
    </lineage>
</organism>
<evidence type="ECO:0000256" key="1">
    <source>
        <dbReference type="PROSITE-ProRule" id="PRU00169"/>
    </source>
</evidence>
<dbReference type="Gene3D" id="3.40.50.2300">
    <property type="match status" value="1"/>
</dbReference>
<dbReference type="AlphaFoldDB" id="A0A0A2LXG7"/>
<comment type="caution">
    <text evidence="3">The sequence shown here is derived from an EMBL/GenBank/DDBJ whole genome shotgun (WGS) entry which is preliminary data.</text>
</comment>
<name>A0A0A2LXG7_9FLAO</name>
<evidence type="ECO:0000313" key="4">
    <source>
        <dbReference type="Proteomes" id="UP000030152"/>
    </source>
</evidence>
<dbReference type="Pfam" id="PF00072">
    <property type="entry name" value="Response_reg"/>
    <property type="match status" value="1"/>
</dbReference>
<dbReference type="Proteomes" id="UP000030152">
    <property type="component" value="Unassembled WGS sequence"/>
</dbReference>
<feature type="modified residue" description="4-aspartylphosphate" evidence="1">
    <location>
        <position position="61"/>
    </location>
</feature>